<dbReference type="AlphaFoldDB" id="A0A2H0TDS7"/>
<organism evidence="1 2">
    <name type="scientific">Candidatus Nomurabacteria bacterium CG10_big_fil_rev_8_21_14_0_10_35_16</name>
    <dbReference type="NCBI Taxonomy" id="1974731"/>
    <lineage>
        <taxon>Bacteria</taxon>
        <taxon>Candidatus Nomuraibacteriota</taxon>
    </lineage>
</organism>
<accession>A0A2H0TDS7</accession>
<protein>
    <submittedName>
        <fullName evidence="1">Uncharacterized protein</fullName>
    </submittedName>
</protein>
<reference evidence="2" key="1">
    <citation type="submission" date="2017-09" db="EMBL/GenBank/DDBJ databases">
        <title>Depth-based differentiation of microbial function through sediment-hosted aquifers and enrichment of novel symbionts in the deep terrestrial subsurface.</title>
        <authorList>
            <person name="Probst A.J."/>
            <person name="Ladd B."/>
            <person name="Jarett J.K."/>
            <person name="Geller-Mcgrath D.E."/>
            <person name="Sieber C.M.K."/>
            <person name="Emerson J.B."/>
            <person name="Anantharaman K."/>
            <person name="Thomas B.C."/>
            <person name="Malmstrom R."/>
            <person name="Stieglmeier M."/>
            <person name="Klingl A."/>
            <person name="Woyke T."/>
            <person name="Ryan C.M."/>
            <person name="Banfield J.F."/>
        </authorList>
    </citation>
    <scope>NUCLEOTIDE SEQUENCE [LARGE SCALE GENOMIC DNA]</scope>
</reference>
<dbReference type="Proteomes" id="UP000230094">
    <property type="component" value="Unassembled WGS sequence"/>
</dbReference>
<evidence type="ECO:0000313" key="1">
    <source>
        <dbReference type="EMBL" id="PIR68445.1"/>
    </source>
</evidence>
<sequence>MFECNVRAANRLEKDELFSKLDETRSRLVGKIDIEKFNPFHSKDAQIVLIARAAAVNLGLRTNYDN</sequence>
<dbReference type="EMBL" id="PFCQ01000005">
    <property type="protein sequence ID" value="PIR68445.1"/>
    <property type="molecule type" value="Genomic_DNA"/>
</dbReference>
<name>A0A2H0TDS7_9BACT</name>
<proteinExistence type="predicted"/>
<gene>
    <name evidence="1" type="ORF">COU49_01105</name>
</gene>
<evidence type="ECO:0000313" key="2">
    <source>
        <dbReference type="Proteomes" id="UP000230094"/>
    </source>
</evidence>
<comment type="caution">
    <text evidence="1">The sequence shown here is derived from an EMBL/GenBank/DDBJ whole genome shotgun (WGS) entry which is preliminary data.</text>
</comment>